<comment type="function">
    <text evidence="1">Involved in the partitioning of the mitochondrial organelle and mitochondrial DNA (mtDNA) inheritance.</text>
</comment>
<dbReference type="Proteomes" id="UP000000689">
    <property type="component" value="Chromosome 11"/>
</dbReference>
<feature type="domain" description="Misato Segment II tubulin-like" evidence="8">
    <location>
        <begin position="2"/>
        <end position="124"/>
    </location>
</feature>
<dbReference type="EMBL" id="HE580277">
    <property type="protein sequence ID" value="CCD27299.1"/>
    <property type="molecule type" value="Genomic_DNA"/>
</dbReference>
<evidence type="ECO:0000259" key="9">
    <source>
        <dbReference type="Pfam" id="PF14881"/>
    </source>
</evidence>
<dbReference type="RefSeq" id="XP_003672542.1">
    <property type="nucleotide sequence ID" value="XM_003672494.1"/>
</dbReference>
<dbReference type="GeneID" id="11497587"/>
<comment type="similarity">
    <text evidence="3">Belongs to the misato family.</text>
</comment>
<evidence type="ECO:0000256" key="2">
    <source>
        <dbReference type="ARBA" id="ARBA00004173"/>
    </source>
</evidence>
<protein>
    <recommendedName>
        <fullName evidence="4">Protein DML1</fullName>
    </recommendedName>
    <alternativeName>
        <fullName evidence="5">Protein dml1</fullName>
    </alternativeName>
</protein>
<name>G0WHN8_NAUDC</name>
<dbReference type="PANTHER" id="PTHR13391:SF0">
    <property type="entry name" value="PROTEIN MISATO HOMOLOG 1"/>
    <property type="match status" value="1"/>
</dbReference>
<dbReference type="Gene3D" id="3.40.50.1440">
    <property type="entry name" value="Tubulin/FtsZ, GTPase domain"/>
    <property type="match status" value="1"/>
</dbReference>
<keyword evidence="11" id="KW-1185">Reference proteome</keyword>
<dbReference type="GO" id="GO:0005739">
    <property type="term" value="C:mitochondrion"/>
    <property type="evidence" value="ECO:0007669"/>
    <property type="project" value="UniProtKB-SubCell"/>
</dbReference>
<feature type="compositionally biased region" description="Basic and acidic residues" evidence="7">
    <location>
        <begin position="83"/>
        <end position="97"/>
    </location>
</feature>
<dbReference type="SUPFAM" id="SSF52490">
    <property type="entry name" value="Tubulin nucleotide-binding domain-like"/>
    <property type="match status" value="1"/>
</dbReference>
<dbReference type="STRING" id="1071378.G0WHN8"/>
<keyword evidence="6" id="KW-0496">Mitochondrion</keyword>
<dbReference type="GO" id="GO:0007005">
    <property type="term" value="P:mitochondrion organization"/>
    <property type="evidence" value="ECO:0007669"/>
    <property type="project" value="InterPro"/>
</dbReference>
<dbReference type="HOGENOM" id="CLU_022511_2_2_1"/>
<reference evidence="10 11" key="1">
    <citation type="journal article" date="2011" name="Proc. Natl. Acad. Sci. U.S.A.">
        <title>Evolutionary erosion of yeast sex chromosomes by mating-type switching accidents.</title>
        <authorList>
            <person name="Gordon J.L."/>
            <person name="Armisen D."/>
            <person name="Proux-Wera E."/>
            <person name="Oheigeartaigh S.S."/>
            <person name="Byrne K.P."/>
            <person name="Wolfe K.H."/>
        </authorList>
    </citation>
    <scope>NUCLEOTIDE SEQUENCE [LARGE SCALE GENOMIC DNA]</scope>
    <source>
        <strain evidence="11">ATCC 10597 / BCRC 20456 / CBS 421 / NBRC 0211 / NRRL Y-12639</strain>
    </source>
</reference>
<dbReference type="KEGG" id="ndi:NDAI_0K01080"/>
<dbReference type="OMA" id="DNGWGGF"/>
<dbReference type="PANTHER" id="PTHR13391">
    <property type="entry name" value="MITOCHONDRIAL DISTRIBUTION REGULATOR MISATO"/>
    <property type="match status" value="1"/>
</dbReference>
<feature type="domain" description="DML1/Misato tubulin" evidence="9">
    <location>
        <begin position="129"/>
        <end position="310"/>
    </location>
</feature>
<organism evidence="10 11">
    <name type="scientific">Naumovozyma dairenensis (strain ATCC 10597 / BCRC 20456 / CBS 421 / NBRC 0211 / NRRL Y-12639)</name>
    <name type="common">Saccharomyces dairenensis</name>
    <dbReference type="NCBI Taxonomy" id="1071378"/>
    <lineage>
        <taxon>Eukaryota</taxon>
        <taxon>Fungi</taxon>
        <taxon>Dikarya</taxon>
        <taxon>Ascomycota</taxon>
        <taxon>Saccharomycotina</taxon>
        <taxon>Saccharomycetes</taxon>
        <taxon>Saccharomycetales</taxon>
        <taxon>Saccharomycetaceae</taxon>
        <taxon>Naumovozyma</taxon>
    </lineage>
</organism>
<evidence type="ECO:0000256" key="7">
    <source>
        <dbReference type="SAM" id="MobiDB-lite"/>
    </source>
</evidence>
<feature type="region of interest" description="Disordered" evidence="7">
    <location>
        <begin position="83"/>
        <end position="103"/>
    </location>
</feature>
<evidence type="ECO:0000313" key="10">
    <source>
        <dbReference type="EMBL" id="CCD27299.1"/>
    </source>
</evidence>
<dbReference type="InterPro" id="IPR019605">
    <property type="entry name" value="Misato_II_tubulin-like"/>
</dbReference>
<evidence type="ECO:0000256" key="3">
    <source>
        <dbReference type="ARBA" id="ARBA00008507"/>
    </source>
</evidence>
<dbReference type="InterPro" id="IPR049942">
    <property type="entry name" value="DML1/Misato"/>
</dbReference>
<dbReference type="Pfam" id="PF14881">
    <property type="entry name" value="Tubulin_3"/>
    <property type="match status" value="1"/>
</dbReference>
<dbReference type="GO" id="GO:0006276">
    <property type="term" value="P:plasmid maintenance"/>
    <property type="evidence" value="ECO:0007669"/>
    <property type="project" value="EnsemblFungi"/>
</dbReference>
<comment type="subcellular location">
    <subcellularLocation>
        <location evidence="2">Mitochondrion</location>
    </subcellularLocation>
</comment>
<dbReference type="Pfam" id="PF10644">
    <property type="entry name" value="Misat_Tub_SegII"/>
    <property type="match status" value="1"/>
</dbReference>
<dbReference type="OrthoDB" id="271881at2759"/>
<evidence type="ECO:0000256" key="1">
    <source>
        <dbReference type="ARBA" id="ARBA00003757"/>
    </source>
</evidence>
<dbReference type="InterPro" id="IPR029209">
    <property type="entry name" value="DML1/Misato_tubulin"/>
</dbReference>
<accession>G0WHN8</accession>
<evidence type="ECO:0000256" key="5">
    <source>
        <dbReference type="ARBA" id="ARBA00022030"/>
    </source>
</evidence>
<evidence type="ECO:0000256" key="4">
    <source>
        <dbReference type="ARBA" id="ARBA00014097"/>
    </source>
</evidence>
<evidence type="ECO:0000256" key="6">
    <source>
        <dbReference type="ARBA" id="ARBA00023128"/>
    </source>
</evidence>
<dbReference type="InterPro" id="IPR036525">
    <property type="entry name" value="Tubulin/FtsZ_GTPase_sf"/>
</dbReference>
<dbReference type="AlphaFoldDB" id="G0WHN8"/>
<dbReference type="eggNOG" id="KOG2530">
    <property type="taxonomic scope" value="Eukaryota"/>
</dbReference>
<gene>
    <name evidence="10" type="primary">NDAI0K01080</name>
    <name evidence="10" type="ordered locus">NDAI_0K01080</name>
</gene>
<sequence>MHEIITISASHRANHLTTQFFNCQEELLYLPEERPNDPTIFLNPTIDKISKTATYSPRAILWDARNGNGSLADYQYVPETEDYHFRPRGDDHGEQSKQSDSNNHQVMVTHPRINQSEYQIALDQNKPLPKLTKENTKYWSDYNKLIYQAGNCRTLTNWYHDAEHPNLPDYQNLKKREFDQFQMGIDEFENYCMDDFFDESLRIQLENCDTVQGFNLITDFDSAWGGFSSRLLEELRDELPKTTIFTWGFHEQDMFCSLPKLRGGSVVNKIRTTIALGRESNIVFPLWAQPDLYTNWEIAGNLCKVLDTVTSVSGQKHSDYNRSMSYLETSLTLGDDRKKYVSDLYDVQDDDYYSYYSMVKPLAKSRDKPYHDFTVCKINRIGQIPPTKEEQMGAVTKGKKINELYTYSYYPSDTIPDEYKKNNSFQLEIKNTEKSRDVFKYYEDFVSKHLRFADDREELKDELSTLATEYESGWYDEEDSGDDDA</sequence>
<proteinExistence type="inferred from homology"/>
<evidence type="ECO:0000259" key="8">
    <source>
        <dbReference type="Pfam" id="PF10644"/>
    </source>
</evidence>
<evidence type="ECO:0000313" key="11">
    <source>
        <dbReference type="Proteomes" id="UP000000689"/>
    </source>
</evidence>